<keyword evidence="3 6" id="KW-0812">Transmembrane</keyword>
<evidence type="ECO:0000256" key="5">
    <source>
        <dbReference type="ARBA" id="ARBA00023136"/>
    </source>
</evidence>
<evidence type="ECO:0000313" key="7">
    <source>
        <dbReference type="EMBL" id="GCC38701.1"/>
    </source>
</evidence>
<evidence type="ECO:0008006" key="9">
    <source>
        <dbReference type="Google" id="ProtNLM"/>
    </source>
</evidence>
<keyword evidence="4 6" id="KW-1133">Transmembrane helix</keyword>
<organism evidence="7 8">
    <name type="scientific">Chiloscyllium punctatum</name>
    <name type="common">Brownbanded bambooshark</name>
    <name type="synonym">Hemiscyllium punctatum</name>
    <dbReference type="NCBI Taxonomy" id="137246"/>
    <lineage>
        <taxon>Eukaryota</taxon>
        <taxon>Metazoa</taxon>
        <taxon>Chordata</taxon>
        <taxon>Craniata</taxon>
        <taxon>Vertebrata</taxon>
        <taxon>Chondrichthyes</taxon>
        <taxon>Elasmobranchii</taxon>
        <taxon>Galeomorphii</taxon>
        <taxon>Galeoidea</taxon>
        <taxon>Orectolobiformes</taxon>
        <taxon>Hemiscylliidae</taxon>
        <taxon>Chiloscyllium</taxon>
    </lineage>
</organism>
<name>A0A401T7Q7_CHIPU</name>
<dbReference type="STRING" id="137246.A0A401T7Q7"/>
<dbReference type="OMA" id="ICRPCCY"/>
<dbReference type="PANTHER" id="PTHR14198">
    <property type="entry name" value="TRANSMEMBRANE 4 L6 FAMILY MEMBER 1-RELATED"/>
    <property type="match status" value="1"/>
</dbReference>
<dbReference type="OrthoDB" id="8697884at2759"/>
<keyword evidence="8" id="KW-1185">Reference proteome</keyword>
<keyword evidence="5 6" id="KW-0472">Membrane</keyword>
<dbReference type="EMBL" id="BEZZ01001234">
    <property type="protein sequence ID" value="GCC38701.1"/>
    <property type="molecule type" value="Genomic_DNA"/>
</dbReference>
<dbReference type="AlphaFoldDB" id="A0A401T7Q7"/>
<dbReference type="PANTHER" id="PTHR14198:SF18">
    <property type="entry name" value="TRANSMEMBRANE 4 L6 FAMILY MEMBER 1"/>
    <property type="match status" value="1"/>
</dbReference>
<gene>
    <name evidence="7" type="ORF">chiPu_0017217</name>
</gene>
<evidence type="ECO:0000256" key="1">
    <source>
        <dbReference type="ARBA" id="ARBA00004141"/>
    </source>
</evidence>
<sequence>MRKGMIFPIVVFIGLGNDNIYGHCQTRIYGKSRMVLTVVLVSLIGMAGAGYCFNVSLLGLLKGPYCLTDLGWNYPFNSTNGRYLTDLTTWSQCREPSHIVAWNVTLFSILLALSGLQLALIVAHVIIGLATGTLGNCCHRKESKECTEIDVSVGTVYQNHGAV</sequence>
<accession>A0A401T7Q7</accession>
<proteinExistence type="inferred from homology"/>
<evidence type="ECO:0000256" key="2">
    <source>
        <dbReference type="ARBA" id="ARBA00006193"/>
    </source>
</evidence>
<comment type="subcellular location">
    <subcellularLocation>
        <location evidence="1">Membrane</location>
        <topology evidence="1">Multi-pass membrane protein</topology>
    </subcellularLocation>
</comment>
<feature type="transmembrane region" description="Helical" evidence="6">
    <location>
        <begin position="35"/>
        <end position="61"/>
    </location>
</feature>
<evidence type="ECO:0000256" key="3">
    <source>
        <dbReference type="ARBA" id="ARBA00022692"/>
    </source>
</evidence>
<dbReference type="Proteomes" id="UP000287033">
    <property type="component" value="Unassembled WGS sequence"/>
</dbReference>
<evidence type="ECO:0000256" key="6">
    <source>
        <dbReference type="SAM" id="Phobius"/>
    </source>
</evidence>
<evidence type="ECO:0000313" key="8">
    <source>
        <dbReference type="Proteomes" id="UP000287033"/>
    </source>
</evidence>
<dbReference type="GO" id="GO:0016020">
    <property type="term" value="C:membrane"/>
    <property type="evidence" value="ECO:0007669"/>
    <property type="project" value="UniProtKB-SubCell"/>
</dbReference>
<comment type="similarity">
    <text evidence="2">Belongs to the L6 tetraspanin family.</text>
</comment>
<comment type="caution">
    <text evidence="7">The sequence shown here is derived from an EMBL/GenBank/DDBJ whole genome shotgun (WGS) entry which is preliminary data.</text>
</comment>
<feature type="transmembrane region" description="Helical" evidence="6">
    <location>
        <begin position="106"/>
        <end position="134"/>
    </location>
</feature>
<dbReference type="InterPro" id="IPR008661">
    <property type="entry name" value="L6_membrane"/>
</dbReference>
<evidence type="ECO:0000256" key="4">
    <source>
        <dbReference type="ARBA" id="ARBA00022989"/>
    </source>
</evidence>
<reference evidence="7 8" key="1">
    <citation type="journal article" date="2018" name="Nat. Ecol. Evol.">
        <title>Shark genomes provide insights into elasmobranch evolution and the origin of vertebrates.</title>
        <authorList>
            <person name="Hara Y"/>
            <person name="Yamaguchi K"/>
            <person name="Onimaru K"/>
            <person name="Kadota M"/>
            <person name="Koyanagi M"/>
            <person name="Keeley SD"/>
            <person name="Tatsumi K"/>
            <person name="Tanaka K"/>
            <person name="Motone F"/>
            <person name="Kageyama Y"/>
            <person name="Nozu R"/>
            <person name="Adachi N"/>
            <person name="Nishimura O"/>
            <person name="Nakagawa R"/>
            <person name="Tanegashima C"/>
            <person name="Kiyatake I"/>
            <person name="Matsumoto R"/>
            <person name="Murakumo K"/>
            <person name="Nishida K"/>
            <person name="Terakita A"/>
            <person name="Kuratani S"/>
            <person name="Sato K"/>
            <person name="Hyodo S Kuraku.S."/>
        </authorList>
    </citation>
    <scope>NUCLEOTIDE SEQUENCE [LARGE SCALE GENOMIC DNA]</scope>
</reference>
<dbReference type="Pfam" id="PF05805">
    <property type="entry name" value="L6_membrane"/>
    <property type="match status" value="1"/>
</dbReference>
<protein>
    <recommendedName>
        <fullName evidence="9">Transmembrane 4 L6 family member 1</fullName>
    </recommendedName>
</protein>